<keyword evidence="1" id="KW-0472">Membrane</keyword>
<gene>
    <name evidence="2" type="ORF">APR42_14690</name>
</gene>
<comment type="caution">
    <text evidence="2">The sequence shown here is derived from an EMBL/GenBank/DDBJ whole genome shotgun (WGS) entry which is preliminary data.</text>
</comment>
<dbReference type="AlphaFoldDB" id="A0A0Q9ZL38"/>
<dbReference type="EMBL" id="LKTP01000003">
    <property type="protein sequence ID" value="KRG30014.1"/>
    <property type="molecule type" value="Genomic_DNA"/>
</dbReference>
<feature type="transmembrane region" description="Helical" evidence="1">
    <location>
        <begin position="146"/>
        <end position="165"/>
    </location>
</feature>
<name>A0A0Q9ZL38_9FLAO</name>
<keyword evidence="1" id="KW-0812">Transmembrane</keyword>
<keyword evidence="3" id="KW-1185">Reference proteome</keyword>
<evidence type="ECO:0000313" key="3">
    <source>
        <dbReference type="Proteomes" id="UP000051643"/>
    </source>
</evidence>
<dbReference type="Proteomes" id="UP000051643">
    <property type="component" value="Unassembled WGS sequence"/>
</dbReference>
<dbReference type="Pfam" id="PF06197">
    <property type="entry name" value="DUF998"/>
    <property type="match status" value="1"/>
</dbReference>
<dbReference type="InterPro" id="IPR009339">
    <property type="entry name" value="DUF998"/>
</dbReference>
<reference evidence="2" key="1">
    <citation type="submission" date="2015-10" db="EMBL/GenBank/DDBJ databases">
        <title>Draft genome sequence of Salegentibacter mishustinae KCTC 12263.</title>
        <authorList>
            <person name="Lin W."/>
            <person name="Zheng Q."/>
        </authorList>
    </citation>
    <scope>NUCLEOTIDE SEQUENCE [LARGE SCALE GENOMIC DNA]</scope>
    <source>
        <strain evidence="2">KCTC 12263</strain>
    </source>
</reference>
<feature type="transmembrane region" description="Helical" evidence="1">
    <location>
        <begin position="117"/>
        <end position="134"/>
    </location>
</feature>
<dbReference type="RefSeq" id="WP_057481035.1">
    <property type="nucleotide sequence ID" value="NZ_BMWR01000008.1"/>
</dbReference>
<evidence type="ECO:0008006" key="4">
    <source>
        <dbReference type="Google" id="ProtNLM"/>
    </source>
</evidence>
<organism evidence="2 3">
    <name type="scientific">Salegentibacter mishustinae</name>
    <dbReference type="NCBI Taxonomy" id="270918"/>
    <lineage>
        <taxon>Bacteria</taxon>
        <taxon>Pseudomonadati</taxon>
        <taxon>Bacteroidota</taxon>
        <taxon>Flavobacteriia</taxon>
        <taxon>Flavobacteriales</taxon>
        <taxon>Flavobacteriaceae</taxon>
        <taxon>Salegentibacter</taxon>
    </lineage>
</organism>
<feature type="transmembrane region" description="Helical" evidence="1">
    <location>
        <begin position="52"/>
        <end position="75"/>
    </location>
</feature>
<keyword evidence="1" id="KW-1133">Transmembrane helix</keyword>
<sequence length="201" mass="22230">MSKKFIYKTCGVIGILGCVAVLATDLIGIALHEAHNPIKNTISMLAIGKYGWIQDLGLDILAIGFLALAIGFYSWKSSGTKWIIGLIILVLISVDLILIAEHNQYAGRPGDKIHRKLVYALALLFPALVLLISFDLKSLKPYLKKFSFWIAGLWLVLAPLLPLVPDSINGAYERLVCALIVIWLGTVSYNLIYAYRKTEKS</sequence>
<evidence type="ECO:0000256" key="1">
    <source>
        <dbReference type="SAM" id="Phobius"/>
    </source>
</evidence>
<feature type="transmembrane region" description="Helical" evidence="1">
    <location>
        <begin position="12"/>
        <end position="32"/>
    </location>
</feature>
<feature type="transmembrane region" description="Helical" evidence="1">
    <location>
        <begin position="82"/>
        <end position="105"/>
    </location>
</feature>
<evidence type="ECO:0000313" key="2">
    <source>
        <dbReference type="EMBL" id="KRG30014.1"/>
    </source>
</evidence>
<proteinExistence type="predicted"/>
<accession>A0A0Q9ZL38</accession>
<protein>
    <recommendedName>
        <fullName evidence="4">DUF998 domain-containing protein</fullName>
    </recommendedName>
</protein>
<feature type="transmembrane region" description="Helical" evidence="1">
    <location>
        <begin position="171"/>
        <end position="195"/>
    </location>
</feature>
<dbReference type="STRING" id="270918.APR42_14690"/>